<name>A0A1X0JVH8_9MYCO</name>
<keyword evidence="3" id="KW-1185">Reference proteome</keyword>
<protein>
    <recommendedName>
        <fullName evidence="1">VOC domain-containing protein</fullName>
    </recommendedName>
</protein>
<dbReference type="Pfam" id="PF00903">
    <property type="entry name" value="Glyoxalase"/>
    <property type="match status" value="1"/>
</dbReference>
<gene>
    <name evidence="2" type="ORF">BST47_06800</name>
</gene>
<evidence type="ECO:0000313" key="2">
    <source>
        <dbReference type="EMBL" id="ORB66791.1"/>
    </source>
</evidence>
<proteinExistence type="predicted"/>
<dbReference type="EMBL" id="MVIM01000003">
    <property type="protein sequence ID" value="ORB66791.1"/>
    <property type="molecule type" value="Genomic_DNA"/>
</dbReference>
<dbReference type="Gene3D" id="3.10.180.10">
    <property type="entry name" value="2,3-Dihydroxybiphenyl 1,2-Dioxygenase, domain 1"/>
    <property type="match status" value="1"/>
</dbReference>
<feature type="domain" description="VOC" evidence="1">
    <location>
        <begin position="21"/>
        <end position="151"/>
    </location>
</feature>
<dbReference type="CDD" id="cd06587">
    <property type="entry name" value="VOC"/>
    <property type="match status" value="1"/>
</dbReference>
<sequence>MPPLAPSKLVESDSTRPRLAGLHHFGISVANLERSILFYCDVLGADVLMADTPEGEDLRRFPGRAAILSLGGQVFDLCEHSSNAGERFDPVRTGLDHFALEAESVDDLRAWASWLDTSGVARSEIRKVAGDLGTMFDFVDPDGIQIEFAHYNVG</sequence>
<organism evidence="2 3">
    <name type="scientific">Mycolicibacterium tusciae</name>
    <dbReference type="NCBI Taxonomy" id="75922"/>
    <lineage>
        <taxon>Bacteria</taxon>
        <taxon>Bacillati</taxon>
        <taxon>Actinomycetota</taxon>
        <taxon>Actinomycetes</taxon>
        <taxon>Mycobacteriales</taxon>
        <taxon>Mycobacteriaceae</taxon>
        <taxon>Mycolicibacterium</taxon>
    </lineage>
</organism>
<evidence type="ECO:0000259" key="1">
    <source>
        <dbReference type="PROSITE" id="PS51819"/>
    </source>
</evidence>
<dbReference type="InterPro" id="IPR029068">
    <property type="entry name" value="Glyas_Bleomycin-R_OHBP_Dase"/>
</dbReference>
<dbReference type="STRING" id="75922.BST47_06800"/>
<accession>A0A1X0JVH8</accession>
<dbReference type="PROSITE" id="PS51819">
    <property type="entry name" value="VOC"/>
    <property type="match status" value="1"/>
</dbReference>
<evidence type="ECO:0000313" key="3">
    <source>
        <dbReference type="Proteomes" id="UP000192411"/>
    </source>
</evidence>
<dbReference type="Proteomes" id="UP000192411">
    <property type="component" value="Unassembled WGS sequence"/>
</dbReference>
<dbReference type="InterPro" id="IPR004360">
    <property type="entry name" value="Glyas_Fos-R_dOase_dom"/>
</dbReference>
<dbReference type="OrthoDB" id="9804907at2"/>
<reference evidence="2 3" key="1">
    <citation type="submission" date="2017-02" db="EMBL/GenBank/DDBJ databases">
        <title>The new phylogeny of genus Mycobacterium.</title>
        <authorList>
            <person name="Tortoli E."/>
            <person name="Trovato A."/>
            <person name="Cirillo D.M."/>
        </authorList>
    </citation>
    <scope>NUCLEOTIDE SEQUENCE [LARGE SCALE GENOMIC DNA]</scope>
    <source>
        <strain evidence="2 3">DSM 44338</strain>
    </source>
</reference>
<dbReference type="AlphaFoldDB" id="A0A1X0JVH8"/>
<dbReference type="InterPro" id="IPR037523">
    <property type="entry name" value="VOC_core"/>
</dbReference>
<dbReference type="SUPFAM" id="SSF54593">
    <property type="entry name" value="Glyoxalase/Bleomycin resistance protein/Dihydroxybiphenyl dioxygenase"/>
    <property type="match status" value="1"/>
</dbReference>
<comment type="caution">
    <text evidence="2">The sequence shown here is derived from an EMBL/GenBank/DDBJ whole genome shotgun (WGS) entry which is preliminary data.</text>
</comment>